<evidence type="ECO:0000313" key="5">
    <source>
        <dbReference type="Proteomes" id="UP000306420"/>
    </source>
</evidence>
<accession>A0A5R9DVN1</accession>
<evidence type="ECO:0000256" key="2">
    <source>
        <dbReference type="SAM" id="SignalP"/>
    </source>
</evidence>
<reference evidence="3 6" key="2">
    <citation type="submission" date="2020-07" db="EMBL/GenBank/DDBJ databases">
        <title>Facklamia lactis sp. nov., isolated from raw milk.</title>
        <authorList>
            <person name="Doll E.V."/>
            <person name="Huptas C."/>
            <person name="Staib L."/>
            <person name="Wenning M."/>
            <person name="Scherer S."/>
        </authorList>
    </citation>
    <scope>NUCLEOTIDE SEQUENCE [LARGE SCALE GENOMIC DNA]</scope>
    <source>
        <strain evidence="3 6">DSM 104272</strain>
    </source>
</reference>
<dbReference type="OrthoDB" id="2139960at2"/>
<dbReference type="Proteomes" id="UP000306420">
    <property type="component" value="Unassembled WGS sequence"/>
</dbReference>
<feature type="compositionally biased region" description="Polar residues" evidence="1">
    <location>
        <begin position="21"/>
        <end position="30"/>
    </location>
</feature>
<dbReference type="EMBL" id="JACCEL010000005">
    <property type="protein sequence ID" value="MBG9977708.1"/>
    <property type="molecule type" value="Genomic_DNA"/>
</dbReference>
<keyword evidence="2" id="KW-0732">Signal</keyword>
<reference evidence="4 5" key="1">
    <citation type="submission" date="2019-05" db="EMBL/GenBank/DDBJ databases">
        <title>The metagenome of a microbial culture collection derived from dairy environment covers the genomic content of the human microbiome.</title>
        <authorList>
            <person name="Roder T."/>
            <person name="Wuthrich D."/>
            <person name="Sattari Z."/>
            <person name="Von Ah U."/>
            <person name="Bar C."/>
            <person name="Ronchi F."/>
            <person name="Macpherson A.J."/>
            <person name="Ganal-Vonarburg S.C."/>
            <person name="Bruggmann R."/>
            <person name="Vergeres G."/>
        </authorList>
    </citation>
    <scope>NUCLEOTIDE SEQUENCE [LARGE SCALE GENOMIC DNA]</scope>
    <source>
        <strain evidence="4 5">FAM 24227</strain>
    </source>
</reference>
<dbReference type="AlphaFoldDB" id="A0A5R9DVN1"/>
<protein>
    <submittedName>
        <fullName evidence="4">Uncharacterized protein</fullName>
    </submittedName>
</protein>
<feature type="signal peptide" evidence="2">
    <location>
        <begin position="1"/>
        <end position="19"/>
    </location>
</feature>
<feature type="region of interest" description="Disordered" evidence="1">
    <location>
        <begin position="21"/>
        <end position="55"/>
    </location>
</feature>
<name>A0A5R9DVN1_9LACT</name>
<comment type="caution">
    <text evidence="4">The sequence shown here is derived from an EMBL/GenBank/DDBJ whole genome shotgun (WGS) entry which is preliminary data.</text>
</comment>
<proteinExistence type="predicted"/>
<evidence type="ECO:0000313" key="6">
    <source>
        <dbReference type="Proteomes" id="UP000823401"/>
    </source>
</evidence>
<feature type="chain" id="PRO_5024436827" evidence="2">
    <location>
        <begin position="20"/>
        <end position="222"/>
    </location>
</feature>
<gene>
    <name evidence="4" type="ORF">FEZ33_04920</name>
    <name evidence="3" type="ORF">HYQ42_02815</name>
</gene>
<dbReference type="EMBL" id="VBSP01000012">
    <property type="protein sequence ID" value="TLQ41689.1"/>
    <property type="molecule type" value="Genomic_DNA"/>
</dbReference>
<keyword evidence="6" id="KW-1185">Reference proteome</keyword>
<dbReference type="RefSeq" id="WP_138404287.1">
    <property type="nucleotide sequence ID" value="NZ_JACCEL010000005.1"/>
</dbReference>
<dbReference type="Proteomes" id="UP000823401">
    <property type="component" value="Unassembled WGS sequence"/>
</dbReference>
<evidence type="ECO:0000313" key="3">
    <source>
        <dbReference type="EMBL" id="MBG9977708.1"/>
    </source>
</evidence>
<evidence type="ECO:0000256" key="1">
    <source>
        <dbReference type="SAM" id="MobiDB-lite"/>
    </source>
</evidence>
<organism evidence="4 5">
    <name type="scientific">Ruoffia tabacinasalis</name>
    <dbReference type="NCBI Taxonomy" id="87458"/>
    <lineage>
        <taxon>Bacteria</taxon>
        <taxon>Bacillati</taxon>
        <taxon>Bacillota</taxon>
        <taxon>Bacilli</taxon>
        <taxon>Lactobacillales</taxon>
        <taxon>Aerococcaceae</taxon>
        <taxon>Ruoffia</taxon>
    </lineage>
</organism>
<evidence type="ECO:0000313" key="4">
    <source>
        <dbReference type="EMBL" id="TLQ41689.1"/>
    </source>
</evidence>
<dbReference type="PROSITE" id="PS51257">
    <property type="entry name" value="PROKAR_LIPOPROTEIN"/>
    <property type="match status" value="1"/>
</dbReference>
<sequence length="222" mass="24883">MKKLLLLTLLFTLSGCSYFTSEPESVTTPNQETQTESQSEEVAQEATESTPANNTFDNVFNETVIGQDRYPATTLPDSIPISDLRVAIDEFYTEAMPEDEKEMNYEKIDPETIETLQETFSENEVYEPLDITVDQISLELGGETNYIARIVVGMPYEEAEDLIEEHDILVLNEALSQLENRLVLLAHYDGEADTLTPYHLNNSTTSIFSLADSEGETSSDSE</sequence>